<reference evidence="1 2" key="1">
    <citation type="submission" date="2019-03" db="EMBL/GenBank/DDBJ databases">
        <title>Genomic Encyclopedia of Type Strains, Phase IV (KMG-IV): sequencing the most valuable type-strain genomes for metagenomic binning, comparative biology and taxonomic classification.</title>
        <authorList>
            <person name="Goeker M."/>
        </authorList>
    </citation>
    <scope>NUCLEOTIDE SEQUENCE [LARGE SCALE GENOMIC DNA]</scope>
    <source>
        <strain evidence="1 2">DSM 28697</strain>
    </source>
</reference>
<name>A0A4R6TS23_9BACI</name>
<dbReference type="AlphaFoldDB" id="A0A4R6TS23"/>
<gene>
    <name evidence="1" type="ORF">EV213_12254</name>
</gene>
<evidence type="ECO:0000313" key="2">
    <source>
        <dbReference type="Proteomes" id="UP000295632"/>
    </source>
</evidence>
<comment type="caution">
    <text evidence="1">The sequence shown here is derived from an EMBL/GenBank/DDBJ whole genome shotgun (WGS) entry which is preliminary data.</text>
</comment>
<accession>A0A4R6TS23</accession>
<proteinExistence type="predicted"/>
<dbReference type="Proteomes" id="UP000295632">
    <property type="component" value="Unassembled WGS sequence"/>
</dbReference>
<keyword evidence="2" id="KW-1185">Reference proteome</keyword>
<organism evidence="1 2">
    <name type="scientific">Aureibacillus halotolerans</name>
    <dbReference type="NCBI Taxonomy" id="1508390"/>
    <lineage>
        <taxon>Bacteria</taxon>
        <taxon>Bacillati</taxon>
        <taxon>Bacillota</taxon>
        <taxon>Bacilli</taxon>
        <taxon>Bacillales</taxon>
        <taxon>Bacillaceae</taxon>
        <taxon>Aureibacillus</taxon>
    </lineage>
</organism>
<evidence type="ECO:0008006" key="3">
    <source>
        <dbReference type="Google" id="ProtNLM"/>
    </source>
</evidence>
<dbReference type="RefSeq" id="WP_133581975.1">
    <property type="nucleotide sequence ID" value="NZ_SNYJ01000022.1"/>
</dbReference>
<dbReference type="EMBL" id="SNYJ01000022">
    <property type="protein sequence ID" value="TDQ35267.1"/>
    <property type="molecule type" value="Genomic_DNA"/>
</dbReference>
<sequence>MANEQLKAQLLASLLEDGFIDRKKNNIENEQLGPLVEEMKKENLIANIAVDRAGQGNKVVFVNTRGAEVTSLGHELIRIFQ</sequence>
<protein>
    <recommendedName>
        <fullName evidence="3">YjcQ protein</fullName>
    </recommendedName>
</protein>
<evidence type="ECO:0000313" key="1">
    <source>
        <dbReference type="EMBL" id="TDQ35267.1"/>
    </source>
</evidence>